<accession>X1T2H4</accession>
<dbReference type="EMBL" id="BARW01011260">
    <property type="protein sequence ID" value="GAI85581.1"/>
    <property type="molecule type" value="Genomic_DNA"/>
</dbReference>
<dbReference type="SMART" id="SM00355">
    <property type="entry name" value="ZnF_C2H2"/>
    <property type="match status" value="1"/>
</dbReference>
<dbReference type="AlphaFoldDB" id="X1T2H4"/>
<dbReference type="PROSITE" id="PS00028">
    <property type="entry name" value="ZINC_FINGER_C2H2_1"/>
    <property type="match status" value="1"/>
</dbReference>
<evidence type="ECO:0000259" key="1">
    <source>
        <dbReference type="PROSITE" id="PS50157"/>
    </source>
</evidence>
<protein>
    <recommendedName>
        <fullName evidence="1">C2H2-type domain-containing protein</fullName>
    </recommendedName>
</protein>
<gene>
    <name evidence="2" type="ORF">S12H4_21788</name>
</gene>
<comment type="caution">
    <text evidence="2">The sequence shown here is derived from an EMBL/GenBank/DDBJ whole genome shotgun (WGS) entry which is preliminary data.</text>
</comment>
<feature type="non-terminal residue" evidence="2">
    <location>
        <position position="64"/>
    </location>
</feature>
<proteinExistence type="predicted"/>
<organism evidence="2">
    <name type="scientific">marine sediment metagenome</name>
    <dbReference type="NCBI Taxonomy" id="412755"/>
    <lineage>
        <taxon>unclassified sequences</taxon>
        <taxon>metagenomes</taxon>
        <taxon>ecological metagenomes</taxon>
    </lineage>
</organism>
<sequence length="64" mass="6920">MKQLPGDIAIIEGNNELNVQMTPLFVPPVAVYRCVYCPATFSTEAGLVGHMEASHPGKPYVVFA</sequence>
<dbReference type="InterPro" id="IPR013087">
    <property type="entry name" value="Znf_C2H2_type"/>
</dbReference>
<feature type="domain" description="C2H2-type" evidence="1">
    <location>
        <begin position="32"/>
        <end position="60"/>
    </location>
</feature>
<dbReference type="PROSITE" id="PS50157">
    <property type="entry name" value="ZINC_FINGER_C2H2_2"/>
    <property type="match status" value="1"/>
</dbReference>
<reference evidence="2" key="1">
    <citation type="journal article" date="2014" name="Front. Microbiol.">
        <title>High frequency of phylogenetically diverse reductive dehalogenase-homologous genes in deep subseafloor sedimentary metagenomes.</title>
        <authorList>
            <person name="Kawai M."/>
            <person name="Futagami T."/>
            <person name="Toyoda A."/>
            <person name="Takaki Y."/>
            <person name="Nishi S."/>
            <person name="Hori S."/>
            <person name="Arai W."/>
            <person name="Tsubouchi T."/>
            <person name="Morono Y."/>
            <person name="Uchiyama I."/>
            <person name="Ito T."/>
            <person name="Fujiyama A."/>
            <person name="Inagaki F."/>
            <person name="Takami H."/>
        </authorList>
    </citation>
    <scope>NUCLEOTIDE SEQUENCE</scope>
    <source>
        <strain evidence="2">Expedition CK06-06</strain>
    </source>
</reference>
<evidence type="ECO:0000313" key="2">
    <source>
        <dbReference type="EMBL" id="GAI85581.1"/>
    </source>
</evidence>
<name>X1T2H4_9ZZZZ</name>
<dbReference type="Gene3D" id="3.30.160.60">
    <property type="entry name" value="Classic Zinc Finger"/>
    <property type="match status" value="1"/>
</dbReference>